<evidence type="ECO:0000313" key="2">
    <source>
        <dbReference type="Proteomes" id="UP001610818"/>
    </source>
</evidence>
<dbReference type="InterPro" id="IPR009351">
    <property type="entry name" value="AlkZ-like"/>
</dbReference>
<dbReference type="Proteomes" id="UP001610818">
    <property type="component" value="Unassembled WGS sequence"/>
</dbReference>
<keyword evidence="2" id="KW-1185">Reference proteome</keyword>
<organism evidence="1 2">
    <name type="scientific">Streptomyces longisporoflavus</name>
    <dbReference type="NCBI Taxonomy" id="28044"/>
    <lineage>
        <taxon>Bacteria</taxon>
        <taxon>Bacillati</taxon>
        <taxon>Actinomycetota</taxon>
        <taxon>Actinomycetes</taxon>
        <taxon>Kitasatosporales</taxon>
        <taxon>Streptomycetaceae</taxon>
        <taxon>Streptomyces</taxon>
    </lineage>
</organism>
<proteinExistence type="predicted"/>
<dbReference type="RefSeq" id="WP_397717073.1">
    <property type="nucleotide sequence ID" value="NZ_JBIRGN010000008.1"/>
</dbReference>
<sequence>MSGPRRHVSAEERRARLGIRHLLAPSHHATRMPDVARALIGLHATDPSTVFLAAAARTSAPDITAMEHALYEERTLERMLCMRRTMFVVPTALAPVIEASTGRAIAAKERAACAVYLRDGADWSSERYAAVETDVLAALAVRGEASAAQLAADVPALREQVTVSPGKPYERRQAVSSRILRVLAAEGRIRRGRPGGGFNSNQFRWTLSPLAEAADAWETGAAKAELARRYLAAFGPATTEDLKWWTGWTLTDTRKALAAAGAVSVGLDEGTGYLLPDDLEPVTAPEPWVALLPGLDPTAMGWRRRDFHLDQAHVGDLYDRNGNIGPTIWADGRIIGAWTQHRSGRINTHLLTDPGSDGRRGVDARAEALSAWLGELRITPHYRTPLERRLAQEG</sequence>
<dbReference type="EMBL" id="JBIRGQ010000008">
    <property type="protein sequence ID" value="MFH8550554.1"/>
    <property type="molecule type" value="Genomic_DNA"/>
</dbReference>
<dbReference type="PANTHER" id="PTHR38479">
    <property type="entry name" value="LMO0824 PROTEIN"/>
    <property type="match status" value="1"/>
</dbReference>
<dbReference type="GO" id="GO:0003677">
    <property type="term" value="F:DNA binding"/>
    <property type="evidence" value="ECO:0007669"/>
    <property type="project" value="UniProtKB-KW"/>
</dbReference>
<comment type="caution">
    <text evidence="1">The sequence shown here is derived from an EMBL/GenBank/DDBJ whole genome shotgun (WGS) entry which is preliminary data.</text>
</comment>
<gene>
    <name evidence="1" type="ORF">ACH4F9_36740</name>
</gene>
<dbReference type="PANTHER" id="PTHR38479:SF2">
    <property type="entry name" value="WINGED HELIX DNA-BINDING DOMAIN-CONTAINING PROTEIN"/>
    <property type="match status" value="1"/>
</dbReference>
<protein>
    <submittedName>
        <fullName evidence="1">Winged helix DNA-binding domain-containing protein</fullName>
    </submittedName>
</protein>
<dbReference type="Pfam" id="PF06224">
    <property type="entry name" value="AlkZ-like"/>
    <property type="match status" value="1"/>
</dbReference>
<evidence type="ECO:0000313" key="1">
    <source>
        <dbReference type="EMBL" id="MFH8550554.1"/>
    </source>
</evidence>
<keyword evidence="1" id="KW-0238">DNA-binding</keyword>
<reference evidence="1 2" key="1">
    <citation type="submission" date="2024-10" db="EMBL/GenBank/DDBJ databases">
        <title>The Natural Products Discovery Center: Release of the First 8490 Sequenced Strains for Exploring Actinobacteria Biosynthetic Diversity.</title>
        <authorList>
            <person name="Kalkreuter E."/>
            <person name="Kautsar S.A."/>
            <person name="Yang D."/>
            <person name="Bader C.D."/>
            <person name="Teijaro C.N."/>
            <person name="Fluegel L."/>
            <person name="Davis C.M."/>
            <person name="Simpson J.R."/>
            <person name="Lauterbach L."/>
            <person name="Steele A.D."/>
            <person name="Gui C."/>
            <person name="Meng S."/>
            <person name="Li G."/>
            <person name="Viehrig K."/>
            <person name="Ye F."/>
            <person name="Su P."/>
            <person name="Kiefer A.F."/>
            <person name="Nichols A."/>
            <person name="Cepeda A.J."/>
            <person name="Yan W."/>
            <person name="Fan B."/>
            <person name="Jiang Y."/>
            <person name="Adhikari A."/>
            <person name="Zheng C.-J."/>
            <person name="Schuster L."/>
            <person name="Cowan T.M."/>
            <person name="Smanski M.J."/>
            <person name="Chevrette M.G."/>
            <person name="De Carvalho L.P.S."/>
            <person name="Shen B."/>
        </authorList>
    </citation>
    <scope>NUCLEOTIDE SEQUENCE [LARGE SCALE GENOMIC DNA]</scope>
    <source>
        <strain evidence="1 2">NPDC017990</strain>
    </source>
</reference>
<accession>A0ABW7R2F6</accession>
<name>A0ABW7R2F6_9ACTN</name>